<proteinExistence type="predicted"/>
<dbReference type="AlphaFoldDB" id="A0A382ILR1"/>
<keyword evidence="2" id="KW-0378">Hydrolase</keyword>
<name>A0A382ILR1_9ZZZZ</name>
<gene>
    <name evidence="4" type="ORF">METZ01_LOCUS253400</name>
</gene>
<dbReference type="EMBL" id="UINC01068155">
    <property type="protein sequence ID" value="SVC00546.1"/>
    <property type="molecule type" value="Genomic_DNA"/>
</dbReference>
<evidence type="ECO:0000256" key="1">
    <source>
        <dbReference type="ARBA" id="ARBA00022723"/>
    </source>
</evidence>
<feature type="domain" description="Sulfatase N-terminal" evidence="3">
    <location>
        <begin position="2"/>
        <end position="341"/>
    </location>
</feature>
<dbReference type="GO" id="GO:0046872">
    <property type="term" value="F:metal ion binding"/>
    <property type="evidence" value="ECO:0007669"/>
    <property type="project" value="UniProtKB-KW"/>
</dbReference>
<evidence type="ECO:0000256" key="2">
    <source>
        <dbReference type="ARBA" id="ARBA00022801"/>
    </source>
</evidence>
<keyword evidence="1" id="KW-0479">Metal-binding</keyword>
<dbReference type="Gene3D" id="3.40.720.10">
    <property type="entry name" value="Alkaline Phosphatase, subunit A"/>
    <property type="match status" value="1"/>
</dbReference>
<feature type="non-terminal residue" evidence="4">
    <location>
        <position position="351"/>
    </location>
</feature>
<dbReference type="PANTHER" id="PTHR45953:SF1">
    <property type="entry name" value="IDURONATE 2-SULFATASE"/>
    <property type="match status" value="1"/>
</dbReference>
<dbReference type="PANTHER" id="PTHR45953">
    <property type="entry name" value="IDURONATE 2-SULFATASE"/>
    <property type="match status" value="1"/>
</dbReference>
<sequence>MNIIFIMIDTMRYDYIGANGATQVETPNIDRLAEHSWCFDRAFCASFPTIPCRNDVMTGRYGGPFHPWKPLPFDVPTFPAMLGEAGYATQLIHDTPHLVNGGHNFDWPFHAWTFVRSAEGDRPWITDSDSWPPNWRLDPLFDCLGKEGLHTLHTRSYAPANRNRIKDSDWNCSQLFETASEFLRDNKNRANFFLYLDCFDPHEPWDAPPEFMRRYNDTPGYDGLVDPRSLFWLRNDSRLSDEARRLMAAQYPAKVAWMDHCFGTFLDTLESTGLIDSTAIIFTGDHGTNVGERGKLGKGAPVREQEGHVPLFIRMPEGDTGRSDIIVQPQDFFATVMGMAGQKVKDDITSH</sequence>
<organism evidence="4">
    <name type="scientific">marine metagenome</name>
    <dbReference type="NCBI Taxonomy" id="408172"/>
    <lineage>
        <taxon>unclassified sequences</taxon>
        <taxon>metagenomes</taxon>
        <taxon>ecological metagenomes</taxon>
    </lineage>
</organism>
<dbReference type="InterPro" id="IPR000917">
    <property type="entry name" value="Sulfatase_N"/>
</dbReference>
<accession>A0A382ILR1</accession>
<evidence type="ECO:0000313" key="4">
    <source>
        <dbReference type="EMBL" id="SVC00546.1"/>
    </source>
</evidence>
<dbReference type="CDD" id="cd16148">
    <property type="entry name" value="sulfatase_like"/>
    <property type="match status" value="1"/>
</dbReference>
<evidence type="ECO:0000259" key="3">
    <source>
        <dbReference type="Pfam" id="PF00884"/>
    </source>
</evidence>
<reference evidence="4" key="1">
    <citation type="submission" date="2018-05" db="EMBL/GenBank/DDBJ databases">
        <authorList>
            <person name="Lanie J.A."/>
            <person name="Ng W.-L."/>
            <person name="Kazmierczak K.M."/>
            <person name="Andrzejewski T.M."/>
            <person name="Davidsen T.M."/>
            <person name="Wayne K.J."/>
            <person name="Tettelin H."/>
            <person name="Glass J.I."/>
            <person name="Rusch D."/>
            <person name="Podicherti R."/>
            <person name="Tsui H.-C.T."/>
            <person name="Winkler M.E."/>
        </authorList>
    </citation>
    <scope>NUCLEOTIDE SEQUENCE</scope>
</reference>
<protein>
    <recommendedName>
        <fullName evidence="3">Sulfatase N-terminal domain-containing protein</fullName>
    </recommendedName>
</protein>
<dbReference type="GO" id="GO:0008484">
    <property type="term" value="F:sulfuric ester hydrolase activity"/>
    <property type="evidence" value="ECO:0007669"/>
    <property type="project" value="TreeGrafter"/>
</dbReference>
<dbReference type="InterPro" id="IPR017850">
    <property type="entry name" value="Alkaline_phosphatase_core_sf"/>
</dbReference>
<dbReference type="Pfam" id="PF00884">
    <property type="entry name" value="Sulfatase"/>
    <property type="match status" value="1"/>
</dbReference>
<dbReference type="SUPFAM" id="SSF53649">
    <property type="entry name" value="Alkaline phosphatase-like"/>
    <property type="match status" value="1"/>
</dbReference>
<dbReference type="GO" id="GO:0005737">
    <property type="term" value="C:cytoplasm"/>
    <property type="evidence" value="ECO:0007669"/>
    <property type="project" value="TreeGrafter"/>
</dbReference>